<keyword evidence="11" id="KW-1185">Reference proteome</keyword>
<evidence type="ECO:0000313" key="10">
    <source>
        <dbReference type="EMBL" id="KCB25772.1"/>
    </source>
</evidence>
<dbReference type="InterPro" id="IPR029489">
    <property type="entry name" value="OGT/SEC/SPY_C"/>
</dbReference>
<evidence type="ECO:0000256" key="8">
    <source>
        <dbReference type="PROSITE-ProRule" id="PRU00339"/>
    </source>
</evidence>
<evidence type="ECO:0000259" key="9">
    <source>
        <dbReference type="Pfam" id="PF13844"/>
    </source>
</evidence>
<sequence length="1133" mass="124326">MARYATKRSAVKTLPSSLPALEQALKATQARPGDPQAWHALARRHLADGQLDLAEEALAACQRLDPDFAPAWLELGRLQHKRGNPQRAAQAFDHVLQRQPRNIEALHGLLELANGRSDYAQVLTLAERILAVAPDNTPALQRKCQALHRCHRFDEALQVARWLIANAPQGRALFYNDLGNIQRDLGELQAASRSYARAAELTQVDPVPLSNQITLAHYLPESRPEDILRLCRAWGRQYAPRNAAARPAPADLSPGRVLRVGMISDGFRQHPVGAMITPALEHLAQYGLELYCYGSSGVVDPITLRIMALAKRWTPIASFSDAELAQRLRDDGIDILIDLSGFNAGTRMRVIAMEPAPLIVKWVGGLINTTGVESIDYLITDSIESPPGSDALYTEKLIRLPDDYICYLPPAQLPDCAPPPSASKGYITFGCFNNPTKINDVLLAEWARLLDALPDSRLFLKGAAFGAEHKRQRVLDALARHGIAAERIRMEGHSNHQDLLKAYHEVDIALDPWPYSGGLTTCEALLMGVPVVTLPGPTFAGRHSATHLANAGLPELVTDNWDSYRARCLELAGDAQALADIRRHLRRVLLESPVCDGPRFARHLADALRGIWQRYTEGRPRAALAFTAEGQLWFEDEDAPRTIVHPEAAAGQRGFNFSLAGKIHALDHGGLLASEPNFAGLARLKTLNTVVIDPATRLADSAALLAAQTIQSYHGHIALGDGLPATLHACLDPAFSGTLPPAPADELPPCWRPGAKVLAPLPIATVPLDEVQGLERVDWLVLALGHDNAAILRGARRTLQTALVVQVRVPFVEGHAGQTSLDALRPLLKESGFQLLRLRNQHHHNYLPDDRDLFDPGQGSLLLYADAVYVPTRELNDAERMRLAFIMHAAYGLHDYAYRLLQEADPSSAQAYLDDLLAQHQVLEPVMPAASPPPSPAIVVPATPHMEAAGVSLLERHLGHARVFLEYGSGGSSVMASQSAVERIYSVDSDRAFLRAVQDKIAETGAPPGKYLPIYVDIGPTGAWGAPTSREFMHLWPDYLKEPWRRLAQDGQTPDLILIDGCFRVASLLISLMHAPAGCVVLFDDYADRPVYHVVERFLKPRRKAGRMAEFVVPEKRPEGLAEALERFCQDPN</sequence>
<evidence type="ECO:0000256" key="6">
    <source>
        <dbReference type="ARBA" id="ARBA00022737"/>
    </source>
</evidence>
<dbReference type="InterPro" id="IPR029063">
    <property type="entry name" value="SAM-dependent_MTases_sf"/>
</dbReference>
<dbReference type="SMART" id="SM00028">
    <property type="entry name" value="TPR"/>
    <property type="match status" value="4"/>
</dbReference>
<keyword evidence="7 8" id="KW-0802">TPR repeat</keyword>
<keyword evidence="5" id="KW-0808">Transferase</keyword>
<evidence type="ECO:0000256" key="2">
    <source>
        <dbReference type="ARBA" id="ARBA00005386"/>
    </source>
</evidence>
<comment type="pathway">
    <text evidence="1">Protein modification; protein glycosylation.</text>
</comment>
<evidence type="ECO:0000256" key="1">
    <source>
        <dbReference type="ARBA" id="ARBA00004922"/>
    </source>
</evidence>
<feature type="domain" description="O-GlcNAc transferase C-terminal" evidence="9">
    <location>
        <begin position="427"/>
        <end position="601"/>
    </location>
</feature>
<dbReference type="RefSeq" id="WP_051594337.1">
    <property type="nucleotide sequence ID" value="NZ_JHEM01000003.1"/>
</dbReference>
<comment type="similarity">
    <text evidence="2">Belongs to the glycosyltransferase 41 family. O-GlcNAc transferase subfamily.</text>
</comment>
<dbReference type="PROSITE" id="PS50005">
    <property type="entry name" value="TPR"/>
    <property type="match status" value="1"/>
</dbReference>
<dbReference type="Pfam" id="PF14559">
    <property type="entry name" value="TPR_19"/>
    <property type="match status" value="1"/>
</dbReference>
<feature type="domain" description="O-GlcNAc transferase C-terminal" evidence="9">
    <location>
        <begin position="254"/>
        <end position="404"/>
    </location>
</feature>
<evidence type="ECO:0000256" key="3">
    <source>
        <dbReference type="ARBA" id="ARBA00011970"/>
    </source>
</evidence>
<dbReference type="PANTHER" id="PTHR44835">
    <property type="entry name" value="UDP-N-ACETYLGLUCOSAMINE--PEPTIDE N-ACETYLGLUCOSAMINYLTRANSFERASE SPINDLY-RELATED"/>
    <property type="match status" value="1"/>
</dbReference>
<keyword evidence="6" id="KW-0677">Repeat</keyword>
<dbReference type="Gene3D" id="3.40.50.2000">
    <property type="entry name" value="Glycogen Phosphorylase B"/>
    <property type="match status" value="1"/>
</dbReference>
<dbReference type="SUPFAM" id="SSF53756">
    <property type="entry name" value="UDP-Glycosyltransferase/glycogen phosphorylase"/>
    <property type="match status" value="1"/>
</dbReference>
<dbReference type="Gene3D" id="3.40.50.11380">
    <property type="match status" value="1"/>
</dbReference>
<dbReference type="Gene3D" id="1.25.40.10">
    <property type="entry name" value="Tetratricopeptide repeat domain"/>
    <property type="match status" value="1"/>
</dbReference>
<evidence type="ECO:0000256" key="7">
    <source>
        <dbReference type="ARBA" id="ARBA00022803"/>
    </source>
</evidence>
<accession>A0ABR4R6A1</accession>
<dbReference type="InterPro" id="IPR051939">
    <property type="entry name" value="Glycosyltr_41/O-GlcNAc_trsf"/>
</dbReference>
<reference evidence="10 11" key="1">
    <citation type="submission" date="2014-03" db="EMBL/GenBank/DDBJ databases">
        <title>Genome sequence of Bordetella hinzii.</title>
        <authorList>
            <person name="Register K."/>
            <person name="Harvill E."/>
            <person name="Goodfield L.L."/>
            <person name="Ivanov Y.V."/>
            <person name="Meyer J.A."/>
            <person name="Muse S.J."/>
            <person name="Jacobs N."/>
            <person name="Bendor L."/>
            <person name="Smallridge W.E."/>
            <person name="Brinkac L.M."/>
            <person name="Sanka R."/>
            <person name="Kim M."/>
            <person name="Losada L."/>
        </authorList>
    </citation>
    <scope>NUCLEOTIDE SEQUENCE [LARGE SCALE GENOMIC DNA]</scope>
    <source>
        <strain evidence="10 11">OH87 BAL007II</strain>
    </source>
</reference>
<protein>
    <recommendedName>
        <fullName evidence="3">protein O-GlcNAc transferase</fullName>
        <ecNumber evidence="3">2.4.1.255</ecNumber>
    </recommendedName>
</protein>
<dbReference type="Gene3D" id="3.40.50.150">
    <property type="entry name" value="Vaccinia Virus protein VP39"/>
    <property type="match status" value="1"/>
</dbReference>
<dbReference type="Proteomes" id="UP000025748">
    <property type="component" value="Unassembled WGS sequence"/>
</dbReference>
<dbReference type="InterPro" id="IPR019734">
    <property type="entry name" value="TPR_rpt"/>
</dbReference>
<organism evidence="10 11">
    <name type="scientific">Bordetella hinzii OH87 BAL007II</name>
    <dbReference type="NCBI Taxonomy" id="1331262"/>
    <lineage>
        <taxon>Bacteria</taxon>
        <taxon>Pseudomonadati</taxon>
        <taxon>Pseudomonadota</taxon>
        <taxon>Betaproteobacteria</taxon>
        <taxon>Burkholderiales</taxon>
        <taxon>Alcaligenaceae</taxon>
        <taxon>Bordetella</taxon>
    </lineage>
</organism>
<dbReference type="SUPFAM" id="SSF48452">
    <property type="entry name" value="TPR-like"/>
    <property type="match status" value="1"/>
</dbReference>
<evidence type="ECO:0000256" key="5">
    <source>
        <dbReference type="ARBA" id="ARBA00022679"/>
    </source>
</evidence>
<comment type="caution">
    <text evidence="10">The sequence shown here is derived from an EMBL/GenBank/DDBJ whole genome shotgun (WGS) entry which is preliminary data.</text>
</comment>
<name>A0ABR4R6A1_9BORD</name>
<dbReference type="EMBL" id="JHEM01000003">
    <property type="protein sequence ID" value="KCB25772.1"/>
    <property type="molecule type" value="Genomic_DNA"/>
</dbReference>
<evidence type="ECO:0000313" key="11">
    <source>
        <dbReference type="Proteomes" id="UP000025748"/>
    </source>
</evidence>
<gene>
    <name evidence="10" type="ORF">L544_1524</name>
</gene>
<dbReference type="PANTHER" id="PTHR44835:SF1">
    <property type="entry name" value="PROTEIN O-GLCNAC TRANSFERASE"/>
    <property type="match status" value="1"/>
</dbReference>
<dbReference type="EC" id="2.4.1.255" evidence="3"/>
<dbReference type="Pfam" id="PF13844">
    <property type="entry name" value="Glyco_transf_41"/>
    <property type="match status" value="2"/>
</dbReference>
<keyword evidence="4" id="KW-0328">Glycosyltransferase</keyword>
<evidence type="ECO:0000256" key="4">
    <source>
        <dbReference type="ARBA" id="ARBA00022676"/>
    </source>
</evidence>
<feature type="repeat" description="TPR" evidence="8">
    <location>
        <begin position="69"/>
        <end position="102"/>
    </location>
</feature>
<dbReference type="InterPro" id="IPR011990">
    <property type="entry name" value="TPR-like_helical_dom_sf"/>
</dbReference>
<proteinExistence type="inferred from homology"/>